<evidence type="ECO:0000313" key="5">
    <source>
        <dbReference type="EMBL" id="SDX26076.1"/>
    </source>
</evidence>
<dbReference type="InterPro" id="IPR027417">
    <property type="entry name" value="P-loop_NTPase"/>
</dbReference>
<dbReference type="EMBL" id="FNNG01000008">
    <property type="protein sequence ID" value="SDX26076.1"/>
    <property type="molecule type" value="Genomic_DNA"/>
</dbReference>
<gene>
    <name evidence="5" type="ORF">SAMN05660923_02019</name>
</gene>
<dbReference type="PROSITE" id="PS50005">
    <property type="entry name" value="TPR"/>
    <property type="match status" value="4"/>
</dbReference>
<dbReference type="InterPro" id="IPR011009">
    <property type="entry name" value="Kinase-like_dom_sf"/>
</dbReference>
<protein>
    <submittedName>
        <fullName evidence="5">Diguanylate cyclase (GGDEF) domain-containing protein</fullName>
    </submittedName>
</protein>
<keyword evidence="6" id="KW-1185">Reference proteome</keyword>
<dbReference type="SUPFAM" id="SSF55073">
    <property type="entry name" value="Nucleotide cyclase"/>
    <property type="match status" value="1"/>
</dbReference>
<dbReference type="PROSITE" id="PS50011">
    <property type="entry name" value="PROTEIN_KINASE_DOM"/>
    <property type="match status" value="1"/>
</dbReference>
<dbReference type="SUPFAM" id="SSF48452">
    <property type="entry name" value="TPR-like"/>
    <property type="match status" value="2"/>
</dbReference>
<name>A0A1H3A8U7_9FIRM</name>
<dbReference type="SUPFAM" id="SSF55781">
    <property type="entry name" value="GAF domain-like"/>
    <property type="match status" value="1"/>
</dbReference>
<dbReference type="Pfam" id="PF00990">
    <property type="entry name" value="GGDEF"/>
    <property type="match status" value="1"/>
</dbReference>
<evidence type="ECO:0000313" key="6">
    <source>
        <dbReference type="Proteomes" id="UP000198828"/>
    </source>
</evidence>
<dbReference type="SMART" id="SM00028">
    <property type="entry name" value="TPR"/>
    <property type="match status" value="6"/>
</dbReference>
<dbReference type="PANTHER" id="PTHR45138">
    <property type="entry name" value="REGULATORY COMPONENTS OF SENSORY TRANSDUCTION SYSTEM"/>
    <property type="match status" value="1"/>
</dbReference>
<dbReference type="Pfam" id="PF13424">
    <property type="entry name" value="TPR_12"/>
    <property type="match status" value="1"/>
</dbReference>
<dbReference type="GO" id="GO:0043709">
    <property type="term" value="P:cell adhesion involved in single-species biofilm formation"/>
    <property type="evidence" value="ECO:0007669"/>
    <property type="project" value="TreeGrafter"/>
</dbReference>
<comment type="subcellular location">
    <subcellularLocation>
        <location evidence="1">Membrane</location>
        <topology evidence="1">Single-pass membrane protein</topology>
    </subcellularLocation>
</comment>
<dbReference type="Gene3D" id="1.10.510.10">
    <property type="entry name" value="Transferase(Phosphotransferase) domain 1"/>
    <property type="match status" value="1"/>
</dbReference>
<feature type="domain" description="GGDEF" evidence="4">
    <location>
        <begin position="1491"/>
        <end position="1622"/>
    </location>
</feature>
<dbReference type="GO" id="GO:0005524">
    <property type="term" value="F:ATP binding"/>
    <property type="evidence" value="ECO:0007669"/>
    <property type="project" value="InterPro"/>
</dbReference>
<reference evidence="5 6" key="1">
    <citation type="submission" date="2016-10" db="EMBL/GenBank/DDBJ databases">
        <authorList>
            <person name="de Groot N.N."/>
        </authorList>
    </citation>
    <scope>NUCLEOTIDE SEQUENCE [LARGE SCALE GENOMIC DNA]</scope>
    <source>
        <strain evidence="5 6">DSM 23310</strain>
    </source>
</reference>
<dbReference type="NCBIfam" id="TIGR00254">
    <property type="entry name" value="GGDEF"/>
    <property type="match status" value="1"/>
</dbReference>
<dbReference type="SUPFAM" id="SSF52540">
    <property type="entry name" value="P-loop containing nucleoside triphosphate hydrolases"/>
    <property type="match status" value="1"/>
</dbReference>
<evidence type="ECO:0000259" key="4">
    <source>
        <dbReference type="PROSITE" id="PS50887"/>
    </source>
</evidence>
<dbReference type="Gene3D" id="3.30.450.40">
    <property type="match status" value="2"/>
</dbReference>
<feature type="repeat" description="TPR" evidence="2">
    <location>
        <begin position="891"/>
        <end position="924"/>
    </location>
</feature>
<feature type="repeat" description="TPR" evidence="2">
    <location>
        <begin position="731"/>
        <end position="764"/>
    </location>
</feature>
<dbReference type="GO" id="GO:0052621">
    <property type="term" value="F:diguanylate cyclase activity"/>
    <property type="evidence" value="ECO:0007669"/>
    <property type="project" value="TreeGrafter"/>
</dbReference>
<dbReference type="PROSITE" id="PS50887">
    <property type="entry name" value="GGDEF"/>
    <property type="match status" value="1"/>
</dbReference>
<dbReference type="InterPro" id="IPR019734">
    <property type="entry name" value="TPR_rpt"/>
</dbReference>
<dbReference type="GO" id="GO:0005886">
    <property type="term" value="C:plasma membrane"/>
    <property type="evidence" value="ECO:0007669"/>
    <property type="project" value="TreeGrafter"/>
</dbReference>
<dbReference type="InterPro" id="IPR050469">
    <property type="entry name" value="Diguanylate_Cyclase"/>
</dbReference>
<feature type="domain" description="Protein kinase" evidence="3">
    <location>
        <begin position="9"/>
        <end position="262"/>
    </location>
</feature>
<dbReference type="InterPro" id="IPR043128">
    <property type="entry name" value="Rev_trsase/Diguanyl_cyclase"/>
</dbReference>
<keyword evidence="2" id="KW-0802">TPR repeat</keyword>
<dbReference type="InterPro" id="IPR029787">
    <property type="entry name" value="Nucleotide_cyclase"/>
</dbReference>
<dbReference type="CDD" id="cd01949">
    <property type="entry name" value="GGDEF"/>
    <property type="match status" value="1"/>
</dbReference>
<dbReference type="SMART" id="SM00220">
    <property type="entry name" value="S_TKc"/>
    <property type="match status" value="1"/>
</dbReference>
<dbReference type="Gene3D" id="3.40.50.300">
    <property type="entry name" value="P-loop containing nucleotide triphosphate hydrolases"/>
    <property type="match status" value="1"/>
</dbReference>
<dbReference type="Gene3D" id="3.30.70.270">
    <property type="match status" value="1"/>
</dbReference>
<sequence length="1801" mass="211490">MMKLIDNRYKVIRVIEESVYNTIYEVTDFWNDEKQLFMKLYDISRQGKVIEYLINNFINFTHIRHDNLLSSEQFSIIKTIDRKKINIKRYYSTTEYTNSPTLVTVHDKLNLDEKLRIILQLCNLLDFLHYRGIVYKHLSPSNIFLLENDQIKAMDLTNIYENVINRSYSDLTRYFIAPEVLLEQEEIVSYNSDKYSLGMLILYLLSEDYYSINSDIRFMDGLQMDKEQRDYLVHTIRVLTKTDPMEREITLRDIINDVKDLFGIEYEFDLIKERNVLNFDIRIIGREKEINRILEIDKNLVTHTDFKRAVLVNGDLGVGKTRFLNEISYQLRMRGREVYYLEINQSVQHGLKAATNILRQTIKDAPVYILNKYGRELVKVLPELKYIVNNDVIYDMGEDRNRLRLFDRITNYLEELTKDKLTYIILDNIDDGSVEFLHLFNFIIKNMEESNLVLIASYNEKRIPIGTLKERIFNDLLSDKLVESIKISNLSLTEIGEFIQSVLGMNYKPLMFSAVVLRESGGNPRHIEYILKDLYATGELFVNENGFWELKTQKYSDLYFTTNMDQVLKNQITLIEEEYMDIMNIVSAYNDSIPKAILSMLIDEDKMPLSAKINELIRMGLLEERVSDWGYSYCINNVQLKRLIYYRMPIEERVKLHRRLAELLEEYYKDNYKPIMEELVHHLISSDQTEKALEHILEEARKEENIMSSQSQYLWEEAYEIAKHVDSKYILEILESLGNIYYLKGENDKALKIYSKLIEKSKELNNYKYTVFGKLGVCEIYLNRNMIDEILVITKEIRTISEKNAFPLGLAKSGILYTKCMLNLGKLEEAERSIEKLLNYAIKNGMDEVLGDIYNLRGLLEYFNGNMDEAIKFYNKSIEYFKNTDQLINSTKPINNIANIYIQRGKYEKAMSYYQEGLKIIEKFGLLNLRLVFLNNIGELYCNIGNFNKAKKYLEEARTIAMEIKDNNLVFLTNVNLGLIYLATGDYEYSYNCYSILKESYVEDSNFSFELIGQYFNFLGEFYFTFGEWDKSLDYSKKAMELSKDYNNIEYLMSKTRVILAKYLKTRKYDKNAIELIRRELRNSKLIFQRRIALLQLGIITLLEKDYDYIMDIINEDAELRKTISSPILEYLRKILIYSASRHKYQNNHLEELDKMIKSHNFIHLNILVNIIIGSNLVKEEKYYQAINYLLESLDLIYGIVKKIHSKSLQISFIKNHGVDKIKFMLAEAIYNICNRRVEFVQIDQLKSEEPVDQYFDYNIIFNFIDDAQFDNIIKLNCLYENIKHIRTIEDLINSLTNDYKHNLYLILQYLSKETLAQRGFILIYDDEKNEFIPIIGIGEKDIEAWKANENLLALSGRYDNGILISSNLGNNIIGLHREFLLKDTRAIICVPIFVPLVELNMPSVERRKKDIGKYRRVEGYVYLETDRVFNRFDIERQNLVGALTKILFINIENYKLKILSNIDKLTGTYTRKYYENEFNKILMEANHNDESFAVLMLDLDGFKDINDTYGHRKGDEILSIIGETLINSVRSTDLVARYGGEEFIIILRNVLGDEAKNISEKIRRNVEEIKFHNVKGPVTLSIGISMFPFHSQFKEELIEKADQALYCAKERGKNRVIMWDTDLANSLNRGDRLAGILTGNANKDQKNILAILDVIQIANENINYTEKVFAFLGRVIEVLEAEKCALIEFDDSNKKIVNSYARSRLNLRWVEPDFINENIVEKILHKGEGEFLIDWESISEKNLNLNMPDWQSVIAIPLISNNQIKALVYITVPIKEKEFDYNNYNLAKALCDIFSTILET</sequence>
<dbReference type="SMART" id="SM00267">
    <property type="entry name" value="GGDEF"/>
    <property type="match status" value="1"/>
</dbReference>
<dbReference type="Pfam" id="PF13374">
    <property type="entry name" value="TPR_10"/>
    <property type="match status" value="1"/>
</dbReference>
<feature type="repeat" description="TPR" evidence="2">
    <location>
        <begin position="851"/>
        <end position="884"/>
    </location>
</feature>
<dbReference type="Gene3D" id="1.25.40.10">
    <property type="entry name" value="Tetratricopeptide repeat domain"/>
    <property type="match status" value="3"/>
</dbReference>
<dbReference type="InterPro" id="IPR029016">
    <property type="entry name" value="GAF-like_dom_sf"/>
</dbReference>
<dbReference type="Proteomes" id="UP000198828">
    <property type="component" value="Unassembled WGS sequence"/>
</dbReference>
<accession>A0A1H3A8U7</accession>
<evidence type="ECO:0000256" key="1">
    <source>
        <dbReference type="ARBA" id="ARBA00004167"/>
    </source>
</evidence>
<proteinExistence type="predicted"/>
<feature type="repeat" description="TPR" evidence="2">
    <location>
        <begin position="1013"/>
        <end position="1046"/>
    </location>
</feature>
<dbReference type="FunFam" id="3.30.70.270:FF:000001">
    <property type="entry name" value="Diguanylate cyclase domain protein"/>
    <property type="match status" value="1"/>
</dbReference>
<dbReference type="InterPro" id="IPR000160">
    <property type="entry name" value="GGDEF_dom"/>
</dbReference>
<dbReference type="InterPro" id="IPR000719">
    <property type="entry name" value="Prot_kinase_dom"/>
</dbReference>
<dbReference type="InterPro" id="IPR011990">
    <property type="entry name" value="TPR-like_helical_dom_sf"/>
</dbReference>
<dbReference type="GO" id="GO:0004672">
    <property type="term" value="F:protein kinase activity"/>
    <property type="evidence" value="ECO:0007669"/>
    <property type="project" value="InterPro"/>
</dbReference>
<dbReference type="InterPro" id="IPR041664">
    <property type="entry name" value="AAA_16"/>
</dbReference>
<evidence type="ECO:0000259" key="3">
    <source>
        <dbReference type="PROSITE" id="PS50011"/>
    </source>
</evidence>
<dbReference type="Pfam" id="PF13191">
    <property type="entry name" value="AAA_16"/>
    <property type="match status" value="1"/>
</dbReference>
<organism evidence="5 6">
    <name type="scientific">Tepidimicrobium xylanilyticum</name>
    <dbReference type="NCBI Taxonomy" id="1123352"/>
    <lineage>
        <taxon>Bacteria</taxon>
        <taxon>Bacillati</taxon>
        <taxon>Bacillota</taxon>
        <taxon>Tissierellia</taxon>
        <taxon>Tissierellales</taxon>
        <taxon>Tepidimicrobiaceae</taxon>
        <taxon>Tepidimicrobium</taxon>
    </lineage>
</organism>
<dbReference type="GO" id="GO:1902201">
    <property type="term" value="P:negative regulation of bacterial-type flagellum-dependent cell motility"/>
    <property type="evidence" value="ECO:0007669"/>
    <property type="project" value="TreeGrafter"/>
</dbReference>
<dbReference type="PANTHER" id="PTHR45138:SF9">
    <property type="entry name" value="DIGUANYLATE CYCLASE DGCM-RELATED"/>
    <property type="match status" value="1"/>
</dbReference>
<dbReference type="SUPFAM" id="SSF56112">
    <property type="entry name" value="Protein kinase-like (PK-like)"/>
    <property type="match status" value="1"/>
</dbReference>
<dbReference type="Pfam" id="PF00069">
    <property type="entry name" value="Pkinase"/>
    <property type="match status" value="1"/>
</dbReference>
<evidence type="ECO:0000256" key="2">
    <source>
        <dbReference type="PROSITE-ProRule" id="PRU00339"/>
    </source>
</evidence>